<dbReference type="SUPFAM" id="SSF53098">
    <property type="entry name" value="Ribonuclease H-like"/>
    <property type="match status" value="1"/>
</dbReference>
<dbReference type="Pfam" id="PF00665">
    <property type="entry name" value="rve"/>
    <property type="match status" value="1"/>
</dbReference>
<proteinExistence type="predicted"/>
<reference evidence="3 4" key="1">
    <citation type="submission" date="2021-07" db="EMBL/GenBank/DDBJ databases">
        <title>The Aristolochia fimbriata genome: insights into angiosperm evolution, floral development and chemical biosynthesis.</title>
        <authorList>
            <person name="Jiao Y."/>
        </authorList>
    </citation>
    <scope>NUCLEOTIDE SEQUENCE [LARGE SCALE GENOMIC DNA]</scope>
    <source>
        <strain evidence="3">IBCAS-2021</strain>
        <tissue evidence="3">Leaf</tissue>
    </source>
</reference>
<protein>
    <recommendedName>
        <fullName evidence="2">Integrase catalytic domain-containing protein</fullName>
    </recommendedName>
</protein>
<dbReference type="InterPro" id="IPR057670">
    <property type="entry name" value="SH3_retrovirus"/>
</dbReference>
<dbReference type="InterPro" id="IPR039537">
    <property type="entry name" value="Retrotran_Ty1/copia-like"/>
</dbReference>
<organism evidence="3 4">
    <name type="scientific">Aristolochia fimbriata</name>
    <name type="common">White veined hardy Dutchman's pipe vine</name>
    <dbReference type="NCBI Taxonomy" id="158543"/>
    <lineage>
        <taxon>Eukaryota</taxon>
        <taxon>Viridiplantae</taxon>
        <taxon>Streptophyta</taxon>
        <taxon>Embryophyta</taxon>
        <taxon>Tracheophyta</taxon>
        <taxon>Spermatophyta</taxon>
        <taxon>Magnoliopsida</taxon>
        <taxon>Magnoliidae</taxon>
        <taxon>Piperales</taxon>
        <taxon>Aristolochiaceae</taxon>
        <taxon>Aristolochia</taxon>
    </lineage>
</organism>
<dbReference type="EMBL" id="JAINDJ010000002">
    <property type="protein sequence ID" value="KAG9458845.1"/>
    <property type="molecule type" value="Genomic_DNA"/>
</dbReference>
<dbReference type="AlphaFoldDB" id="A0AAV7FFB7"/>
<dbReference type="InterPro" id="IPR054722">
    <property type="entry name" value="PolX-like_BBD"/>
</dbReference>
<dbReference type="Pfam" id="PF25597">
    <property type="entry name" value="SH3_retrovirus"/>
    <property type="match status" value="1"/>
</dbReference>
<keyword evidence="1" id="KW-0378">Hydrolase</keyword>
<gene>
    <name evidence="3" type="ORF">H6P81_003353</name>
</gene>
<dbReference type="Proteomes" id="UP000825729">
    <property type="component" value="Unassembled WGS sequence"/>
</dbReference>
<dbReference type="PANTHER" id="PTHR42648">
    <property type="entry name" value="TRANSPOSASE, PUTATIVE-RELATED"/>
    <property type="match status" value="1"/>
</dbReference>
<accession>A0AAV7FFB7</accession>
<dbReference type="Pfam" id="PF22936">
    <property type="entry name" value="Pol_BBD"/>
    <property type="match status" value="1"/>
</dbReference>
<dbReference type="GO" id="GO:0008233">
    <property type="term" value="F:peptidase activity"/>
    <property type="evidence" value="ECO:0007669"/>
    <property type="project" value="UniProtKB-KW"/>
</dbReference>
<dbReference type="InterPro" id="IPR025724">
    <property type="entry name" value="GAG-pre-integrase_dom"/>
</dbReference>
<keyword evidence="4" id="KW-1185">Reference proteome</keyword>
<dbReference type="InterPro" id="IPR012337">
    <property type="entry name" value="RNaseH-like_sf"/>
</dbReference>
<name>A0AAV7FFB7_ARIFI</name>
<sequence length="447" mass="51203">MVSKPASNYVWIKKEISLYAAHTARKTTLDRIIWYFDSDCSRHMTGNAKNLTNIHREDGGQVTFGDGAKGAMIGRGVLKVDGLPKLKNVLLVNGLKANLLSISQLCDQNLYVRFTKEGCIVEDDEKQSMLEGTRTGDNCYKLNVSQHCKYTGETTPQLWHKHLGHLHSRGMHKLLKYGVVRGLPAISSKVEAVCKGCMAGKQHRTPHSAWKIITTQQPLELLHIDLMGPVQIESIAGKRNVLVCVDDFSRFTWVEFIREKSDTYKVFASLCRRFMTEKNVSIGKIVRIRSDHGREFENNEFAQFCDKKGISHESSAPKTPQQNGVVERKNRALQEMARAMTNSKNLPHKLWAEAVNTACYISNNVHLRYMTHKTPYELWKRRKPKVHYFREFGSTCYVLREREQLGKFDSRSIEGIFIGYSRNSHAYRVYFRNNNTIIKTVNVEIAD</sequence>
<dbReference type="GO" id="GO:0015074">
    <property type="term" value="P:DNA integration"/>
    <property type="evidence" value="ECO:0007669"/>
    <property type="project" value="InterPro"/>
</dbReference>
<dbReference type="InterPro" id="IPR001584">
    <property type="entry name" value="Integrase_cat-core"/>
</dbReference>
<dbReference type="GO" id="GO:0006508">
    <property type="term" value="P:proteolysis"/>
    <property type="evidence" value="ECO:0007669"/>
    <property type="project" value="UniProtKB-KW"/>
</dbReference>
<evidence type="ECO:0000256" key="1">
    <source>
        <dbReference type="ARBA" id="ARBA00022670"/>
    </source>
</evidence>
<comment type="caution">
    <text evidence="3">The sequence shown here is derived from an EMBL/GenBank/DDBJ whole genome shotgun (WGS) entry which is preliminary data.</text>
</comment>
<dbReference type="PROSITE" id="PS50994">
    <property type="entry name" value="INTEGRASE"/>
    <property type="match status" value="1"/>
</dbReference>
<dbReference type="PANTHER" id="PTHR42648:SF21">
    <property type="entry name" value="CYSTEINE-RICH RLK (RECEPTOR-LIKE PROTEIN KINASE) 8"/>
    <property type="match status" value="1"/>
</dbReference>
<evidence type="ECO:0000259" key="2">
    <source>
        <dbReference type="PROSITE" id="PS50994"/>
    </source>
</evidence>
<dbReference type="InterPro" id="IPR036397">
    <property type="entry name" value="RNaseH_sf"/>
</dbReference>
<dbReference type="GO" id="GO:0003676">
    <property type="term" value="F:nucleic acid binding"/>
    <property type="evidence" value="ECO:0007669"/>
    <property type="project" value="InterPro"/>
</dbReference>
<dbReference type="Pfam" id="PF13976">
    <property type="entry name" value="gag_pre-integrs"/>
    <property type="match status" value="1"/>
</dbReference>
<evidence type="ECO:0000313" key="4">
    <source>
        <dbReference type="Proteomes" id="UP000825729"/>
    </source>
</evidence>
<keyword evidence="1" id="KW-0645">Protease</keyword>
<dbReference type="Gene3D" id="3.30.420.10">
    <property type="entry name" value="Ribonuclease H-like superfamily/Ribonuclease H"/>
    <property type="match status" value="1"/>
</dbReference>
<feature type="domain" description="Integrase catalytic" evidence="2">
    <location>
        <begin position="214"/>
        <end position="383"/>
    </location>
</feature>
<evidence type="ECO:0000313" key="3">
    <source>
        <dbReference type="EMBL" id="KAG9458845.1"/>
    </source>
</evidence>